<comment type="caution">
    <text evidence="1">The sequence shown here is derived from an EMBL/GenBank/DDBJ whole genome shotgun (WGS) entry which is preliminary data.</text>
</comment>
<organism evidence="1 2">
    <name type="scientific">Pseudomonas emilianonis</name>
    <dbReference type="NCBI Taxonomy" id="2915812"/>
    <lineage>
        <taxon>Bacteria</taxon>
        <taxon>Pseudomonadati</taxon>
        <taxon>Pseudomonadota</taxon>
        <taxon>Gammaproteobacteria</taxon>
        <taxon>Pseudomonadales</taxon>
        <taxon>Pseudomonadaceae</taxon>
        <taxon>Pseudomonas</taxon>
    </lineage>
</organism>
<proteinExistence type="predicted"/>
<sequence length="84" mass="9907">MPLHFRQLESYCDSLDRTGDIQVILRAHYKNGFALSVSDGVIDHTVIDEENRPYWFRTVEMALDELANIPYISDQIMIDRKFWS</sequence>
<protein>
    <submittedName>
        <fullName evidence="1">Uncharacterized protein</fullName>
    </submittedName>
</protein>
<dbReference type="RefSeq" id="WP_247395865.1">
    <property type="nucleotide sequence ID" value="NZ_JAKNRV010000006.1"/>
</dbReference>
<gene>
    <name evidence="1" type="ORF">L9Z73_01640</name>
</gene>
<accession>A0ABT0EBM5</accession>
<reference evidence="1 2" key="1">
    <citation type="submission" date="2022-02" db="EMBL/GenBank/DDBJ databases">
        <title>Comparative genomics of the first Antarctic Pseudomonas spp. capable of biotransforming 2,4,6-Trinitrotoluene.</title>
        <authorList>
            <person name="Cabrera M.A."/>
            <person name="Marquez S.L."/>
            <person name="Perez-Donoso J.M."/>
        </authorList>
    </citation>
    <scope>NUCLEOTIDE SEQUENCE [LARGE SCALE GENOMIC DNA]</scope>
    <source>
        <strain evidence="1 2">TNT11</strain>
    </source>
</reference>
<dbReference type="EMBL" id="JAKNRV010000006">
    <property type="protein sequence ID" value="MCK1783111.1"/>
    <property type="molecule type" value="Genomic_DNA"/>
</dbReference>
<keyword evidence="2" id="KW-1185">Reference proteome</keyword>
<evidence type="ECO:0000313" key="2">
    <source>
        <dbReference type="Proteomes" id="UP001317085"/>
    </source>
</evidence>
<name>A0ABT0EBM5_9PSED</name>
<dbReference type="Proteomes" id="UP001317085">
    <property type="component" value="Unassembled WGS sequence"/>
</dbReference>
<evidence type="ECO:0000313" key="1">
    <source>
        <dbReference type="EMBL" id="MCK1783111.1"/>
    </source>
</evidence>